<evidence type="ECO:0000313" key="3">
    <source>
        <dbReference type="Proteomes" id="UP000182658"/>
    </source>
</evidence>
<proteinExistence type="predicted"/>
<dbReference type="AlphaFoldDB" id="A0A1J7IQL7"/>
<sequence length="139" mass="15759">MQFSVYPFFFRPWSNVNPFFFFALLCERVNCVFLSLLSVSIQSVIGAYLRCETPTLSRPKQPKQQPAPAETSDQNRSRVVPAKPSPRHPSDDTDIHPPASNIILPLSSCITDTTNHTNRTSDPTGLFRSNFSHSLHQRR</sequence>
<reference evidence="2 3" key="1">
    <citation type="submission" date="2016-10" db="EMBL/GenBank/DDBJ databases">
        <title>Draft genome sequence of Coniochaeta ligniaria NRRL30616, a lignocellulolytic fungus for bioabatement of inhibitors in plant biomass hydrolysates.</title>
        <authorList>
            <consortium name="DOE Joint Genome Institute"/>
            <person name="Jimenez D.J."/>
            <person name="Hector R.E."/>
            <person name="Riley R."/>
            <person name="Sun H."/>
            <person name="Grigoriev I.V."/>
            <person name="Van Elsas J.D."/>
            <person name="Nichols N.N."/>
        </authorList>
    </citation>
    <scope>NUCLEOTIDE SEQUENCE [LARGE SCALE GENOMIC DNA]</scope>
    <source>
        <strain evidence="2 3">NRRL 30616</strain>
    </source>
</reference>
<evidence type="ECO:0000256" key="1">
    <source>
        <dbReference type="SAM" id="MobiDB-lite"/>
    </source>
</evidence>
<dbReference type="Proteomes" id="UP000182658">
    <property type="component" value="Unassembled WGS sequence"/>
</dbReference>
<dbReference type="InParanoid" id="A0A1J7IQL7"/>
<accession>A0A1J7IQL7</accession>
<evidence type="ECO:0000313" key="2">
    <source>
        <dbReference type="EMBL" id="OIW29645.1"/>
    </source>
</evidence>
<keyword evidence="3" id="KW-1185">Reference proteome</keyword>
<gene>
    <name evidence="2" type="ORF">CONLIGDRAFT_336637</name>
</gene>
<name>A0A1J7IQL7_9PEZI</name>
<organism evidence="2 3">
    <name type="scientific">Coniochaeta ligniaria NRRL 30616</name>
    <dbReference type="NCBI Taxonomy" id="1408157"/>
    <lineage>
        <taxon>Eukaryota</taxon>
        <taxon>Fungi</taxon>
        <taxon>Dikarya</taxon>
        <taxon>Ascomycota</taxon>
        <taxon>Pezizomycotina</taxon>
        <taxon>Sordariomycetes</taxon>
        <taxon>Sordariomycetidae</taxon>
        <taxon>Coniochaetales</taxon>
        <taxon>Coniochaetaceae</taxon>
        <taxon>Coniochaeta</taxon>
    </lineage>
</organism>
<feature type="region of interest" description="Disordered" evidence="1">
    <location>
        <begin position="55"/>
        <end position="101"/>
    </location>
</feature>
<feature type="region of interest" description="Disordered" evidence="1">
    <location>
        <begin position="114"/>
        <end position="139"/>
    </location>
</feature>
<dbReference type="EMBL" id="KV875097">
    <property type="protein sequence ID" value="OIW29645.1"/>
    <property type="molecule type" value="Genomic_DNA"/>
</dbReference>
<protein>
    <submittedName>
        <fullName evidence="2">Uncharacterized protein</fullName>
    </submittedName>
</protein>